<dbReference type="AlphaFoldDB" id="A0A4D6LJA0"/>
<feature type="compositionally biased region" description="Low complexity" evidence="2">
    <location>
        <begin position="343"/>
        <end position="360"/>
    </location>
</feature>
<accession>A0A4D6LJA0</accession>
<dbReference type="Proteomes" id="UP000501690">
    <property type="component" value="Linkage Group LG3"/>
</dbReference>
<gene>
    <name evidence="4" type="ORF">DEO72_LG3g3320</name>
</gene>
<protein>
    <recommendedName>
        <fullName evidence="3">Transposase (putative) gypsy type domain-containing protein</fullName>
    </recommendedName>
</protein>
<keyword evidence="1" id="KW-0175">Coiled coil</keyword>
<feature type="region of interest" description="Disordered" evidence="2">
    <location>
        <begin position="329"/>
        <end position="361"/>
    </location>
</feature>
<keyword evidence="5" id="KW-1185">Reference proteome</keyword>
<feature type="coiled-coil region" evidence="1">
    <location>
        <begin position="510"/>
        <end position="565"/>
    </location>
</feature>
<sequence>MIRLWDRSTDGPLQGNNVFQCIEFRRIVDLRPVQLVRCGDIAREVSSSADSPVPSNDSRPVEESIDATVEQANAPAESGDVISIDVADEGEQANLPVVQGYEWAPYEPRTHAMRVCHDKEAVKLDFFYVYAYLFHDLGLTVPFTDWQMAVLREIKCAPTQIHPNAWASMQAFEVLYRAADLTATMPLFLHFYKTRPTTSKGWVSFLGANKSLFSLYLASYKGFKTGFFKVSIPDRGRKYIFDEEDQSKFPLYWTALPPPVDPWAEDRLTPAERADLAVLKTLPGKIPPRPLIQCLRSPDLPRAVYDIMARTTISNTELMAWAKTRRREDDLAEEVTPLQSVQGGPSTTPSPTANAPTGSSGVVTRPRFVVIPPSLPFQPLQQIRGRRRRRTIPLRAVRPKEVRSEVRLDEEVSFHLGPRVKDMLKDVSKEEALQTVGELSLRFSAICTKFPRADRSRIDGLEKELAAAKVDLQEVKASASDLKMQFDQLNVMKAEHAKCAGVLKVVDDRAKEEQLKANEAVDELRKLQRRFDDLSLEHLAVVASAADWQKKAKEYQVELRIADEQVFTQYETGFQNAVDQAVYFYRCSPDRFDVHLGVVDGKLERVFDRLDEAIVPASTSAPPTADS</sequence>
<dbReference type="EMBL" id="CP039347">
    <property type="protein sequence ID" value="QCD88769.1"/>
    <property type="molecule type" value="Genomic_DNA"/>
</dbReference>
<evidence type="ECO:0000256" key="2">
    <source>
        <dbReference type="SAM" id="MobiDB-lite"/>
    </source>
</evidence>
<evidence type="ECO:0000256" key="1">
    <source>
        <dbReference type="SAM" id="Coils"/>
    </source>
</evidence>
<evidence type="ECO:0000313" key="4">
    <source>
        <dbReference type="EMBL" id="QCD88769.1"/>
    </source>
</evidence>
<evidence type="ECO:0000259" key="3">
    <source>
        <dbReference type="Pfam" id="PF04195"/>
    </source>
</evidence>
<proteinExistence type="predicted"/>
<evidence type="ECO:0000313" key="5">
    <source>
        <dbReference type="Proteomes" id="UP000501690"/>
    </source>
</evidence>
<reference evidence="4 5" key="1">
    <citation type="submission" date="2019-04" db="EMBL/GenBank/DDBJ databases">
        <title>An improved genome assembly and genetic linkage map for asparagus bean, Vigna unguiculata ssp. sesquipedialis.</title>
        <authorList>
            <person name="Xia Q."/>
            <person name="Zhang R."/>
            <person name="Dong Y."/>
        </authorList>
    </citation>
    <scope>NUCLEOTIDE SEQUENCE [LARGE SCALE GENOMIC DNA]</scope>
    <source>
        <tissue evidence="4">Leaf</tissue>
    </source>
</reference>
<dbReference type="Pfam" id="PF04195">
    <property type="entry name" value="Transposase_28"/>
    <property type="match status" value="1"/>
</dbReference>
<dbReference type="InterPro" id="IPR007321">
    <property type="entry name" value="Transposase_28"/>
</dbReference>
<name>A0A4D6LJA0_VIGUN</name>
<feature type="coiled-coil region" evidence="1">
    <location>
        <begin position="458"/>
        <end position="485"/>
    </location>
</feature>
<feature type="domain" description="Transposase (putative) gypsy type" evidence="3">
    <location>
        <begin position="135"/>
        <end position="195"/>
    </location>
</feature>
<organism evidence="4 5">
    <name type="scientific">Vigna unguiculata</name>
    <name type="common">Cowpea</name>
    <dbReference type="NCBI Taxonomy" id="3917"/>
    <lineage>
        <taxon>Eukaryota</taxon>
        <taxon>Viridiplantae</taxon>
        <taxon>Streptophyta</taxon>
        <taxon>Embryophyta</taxon>
        <taxon>Tracheophyta</taxon>
        <taxon>Spermatophyta</taxon>
        <taxon>Magnoliopsida</taxon>
        <taxon>eudicotyledons</taxon>
        <taxon>Gunneridae</taxon>
        <taxon>Pentapetalae</taxon>
        <taxon>rosids</taxon>
        <taxon>fabids</taxon>
        <taxon>Fabales</taxon>
        <taxon>Fabaceae</taxon>
        <taxon>Papilionoideae</taxon>
        <taxon>50 kb inversion clade</taxon>
        <taxon>NPAAA clade</taxon>
        <taxon>indigoferoid/millettioid clade</taxon>
        <taxon>Phaseoleae</taxon>
        <taxon>Vigna</taxon>
    </lineage>
</organism>